<evidence type="ECO:0000313" key="2">
    <source>
        <dbReference type="EMBL" id="KAL0266137.1"/>
    </source>
</evidence>
<feature type="coiled-coil region" evidence="1">
    <location>
        <begin position="619"/>
        <end position="674"/>
    </location>
</feature>
<feature type="coiled-coil region" evidence="1">
    <location>
        <begin position="392"/>
        <end position="462"/>
    </location>
</feature>
<gene>
    <name evidence="2" type="ORF">PYX00_011853</name>
</gene>
<feature type="coiled-coil region" evidence="1">
    <location>
        <begin position="502"/>
        <end position="536"/>
    </location>
</feature>
<sequence length="694" mass="82421">MQSEMPYSNCMHVMRSEEIRSHLRKQSRSDAEKCMEDIEKQNELLKALLDRKKRDMDAHDLAYRYFMMKLWERIPCYVKPCIRDASAPEIQVSLFEFLETHREMDKSFSLHFNPITDIKTIKEYEKELEKLRSENFSIKHELSYYKSNRGEVSPDIKQLIEDSHRSIEILEREKAQIMKKYEDDVKCTRERILAMENENKRLVMCIERLNSDNERMKMDNQRLGELIAQQQGLDESNKVSSAHVVAENERLKSLVSQMSHDVKSKEDALRHQDTAYQEKLRELQDRADGMEREKEELGCSLKKYEEEMGGLREALGNRDTRLAKLEEYGRELEAAVKERERCIYELREKEGAYKTDLERTAGELSYEQGLRREREREIGMLKAQIHEIQSILGRYEREFERIRSQAEDKENAMRKRLQSLCSKESELESFYNQEVKKYEAENNELKNQFHILKNRYQHIMRQAIDCVFFEAEKVRGVKEDILRLRGSICKLIVLKNSIAGDRRRALEDKSALSHEKKRLAEELEVLKSEVARAKEKETLPERCMKFLNSIGLSGNEDRSSVVMHFAKMHSELMDRIRVMEKEIGEITYFAENNKNVLHIRTLRLLDNFTREFSSAKTELEECKAYLEKKNREIKVAKKEKIEFDNKLRVAERKRDELQNVLVRMRDRYNSVEKELRCKSEIISKLQTKINAHFS</sequence>
<dbReference type="SUPFAM" id="SSF57997">
    <property type="entry name" value="Tropomyosin"/>
    <property type="match status" value="1"/>
</dbReference>
<dbReference type="EMBL" id="JARGDH010000006">
    <property type="protein sequence ID" value="KAL0266137.1"/>
    <property type="molecule type" value="Genomic_DNA"/>
</dbReference>
<feature type="coiled-coil region" evidence="1">
    <location>
        <begin position="121"/>
        <end position="226"/>
    </location>
</feature>
<accession>A0AAW2H8X4</accession>
<organism evidence="2">
    <name type="scientific">Menopon gallinae</name>
    <name type="common">poultry shaft louse</name>
    <dbReference type="NCBI Taxonomy" id="328185"/>
    <lineage>
        <taxon>Eukaryota</taxon>
        <taxon>Metazoa</taxon>
        <taxon>Ecdysozoa</taxon>
        <taxon>Arthropoda</taxon>
        <taxon>Hexapoda</taxon>
        <taxon>Insecta</taxon>
        <taxon>Pterygota</taxon>
        <taxon>Neoptera</taxon>
        <taxon>Paraneoptera</taxon>
        <taxon>Psocodea</taxon>
        <taxon>Troctomorpha</taxon>
        <taxon>Phthiraptera</taxon>
        <taxon>Amblycera</taxon>
        <taxon>Menoponidae</taxon>
        <taxon>Menopon</taxon>
    </lineage>
</organism>
<dbReference type="Gene3D" id="1.10.287.1490">
    <property type="match status" value="1"/>
</dbReference>
<name>A0AAW2H8X4_9NEOP</name>
<proteinExistence type="predicted"/>
<protein>
    <submittedName>
        <fullName evidence="2">Uncharacterized protein</fullName>
    </submittedName>
</protein>
<feature type="coiled-coil region" evidence="1">
    <location>
        <begin position="273"/>
        <end position="314"/>
    </location>
</feature>
<feature type="coiled-coil region" evidence="1">
    <location>
        <begin position="28"/>
        <end position="55"/>
    </location>
</feature>
<keyword evidence="1" id="KW-0175">Coiled coil</keyword>
<comment type="caution">
    <text evidence="2">The sequence shown here is derived from an EMBL/GenBank/DDBJ whole genome shotgun (WGS) entry which is preliminary data.</text>
</comment>
<evidence type="ECO:0000256" key="1">
    <source>
        <dbReference type="SAM" id="Coils"/>
    </source>
</evidence>
<dbReference type="AlphaFoldDB" id="A0AAW2H8X4"/>
<reference evidence="2" key="1">
    <citation type="journal article" date="2024" name="Gigascience">
        <title>Chromosome-level genome of the poultry shaft louse Menopon gallinae provides insight into the host-switching and adaptive evolution of parasitic lice.</title>
        <authorList>
            <person name="Xu Y."/>
            <person name="Ma L."/>
            <person name="Liu S."/>
            <person name="Liang Y."/>
            <person name="Liu Q."/>
            <person name="He Z."/>
            <person name="Tian L."/>
            <person name="Duan Y."/>
            <person name="Cai W."/>
            <person name="Li H."/>
            <person name="Song F."/>
        </authorList>
    </citation>
    <scope>NUCLEOTIDE SEQUENCE</scope>
    <source>
        <strain evidence="2">Cailab_2023a</strain>
    </source>
</reference>